<keyword evidence="7" id="KW-1185">Reference proteome</keyword>
<dbReference type="GeneID" id="70293539"/>
<dbReference type="Gene3D" id="1.10.150.910">
    <property type="match status" value="1"/>
</dbReference>
<feature type="domain" description="RSE1/DDB1/CPSF1 first beta-propeller" evidence="4">
    <location>
        <begin position="14"/>
        <end position="384"/>
    </location>
</feature>
<feature type="domain" description="RSE1/DDB1/CPSF1 C-terminal" evidence="3">
    <location>
        <begin position="808"/>
        <end position="1135"/>
    </location>
</feature>
<sequence>MAYVAPVHRATSPRHALRMHLKSPDEEDLIIAKANRIEVWRYTEDGLLCTDTRVIYGTIVMLQRLQPKDAPELLFVGTDRQQYFTVLWNHQTRRLDTVKENGLVDDSEPYMRHSLSQNQCLVDPTGRFMVMHLWEGVLNPFRLRTRAPEKLKLDMQEQVRLTELWIKDSIFVHTPDGHPTIAFLYNSRLHQEEARLAVYRLTKDDAGNNISKFDPTKDRTFQATIEDHYARTLIPVRIPDEKRYQSRQKADAKPLLGGLLVVGETLLTYFDSTYYNKISVGLREPKLYVAWEQYDDRTFILADDYGRLDVLTLDTMIEQAGEVVQGMTVTKLQLYSDDGETEPSRASQLVYLGDNKLFLASRHGDCQVLLLDLSLKRIQIIDTIRNNAPILDFAIMDMGNREGNNLAGNAFSSGQARVVAGCGAYKDGSLRSIRSGVGLADTGMLDEIEGTRGLHTLRLHGPAPHSVVLVSLLNETRVFRFSDDGESIEEVFEFGGFALDAETLLATSLPSGLFLQATPNFARLTDGESGMTVAQWDTPNGQAITAASANDHWLLMSIEGTVLVSLDLTKNLAAKQKDTSQNASVGIPEQMSCLHASSCLTDIGVVGWWTSGTISLVRLDTLESIRGESLRQTSDSAAVPRDVALVQLHQPDLSGPTLLVATEDGNIISFAVGANGSELSGRKTVTLGSRAARLHILPQDSGVSNVFATTDHPSLIYSSDGRLVYSATTADDATFVAPFDSAAFPDHIVLSTDRHVRLSRIDKQRLTHVKPLTVSQTVRRLAYSPGLKAFGLGCIKKTLENNTEIASSSFQLVDEVVFKKLGDPFELQMAHDGLEMVECLIRAELPDANGTPAERFIIGTSVLTDSDDVEGDGTRGRIIVIGVDEDRKPYQLVSLRLRGNCRCLGVLDGYLIAGLSKTLVAFSYEERTSATASLEKLAAYRPSSMPIDLDISGNMIGVGDLKQSLTLVEFQSPTNDSKAKLIERARDYQPSQTTAVCQLGGDRWLEADALGNLLVLRRNAEAPTEQDQKRLEITSEMNLGEQINRIRSLQVAPTENTLVQAKAFLGSVEGSMWLFGEVQPGSEKLLMDFQDRLVQHMDTPGELTFDDWRAYRGEHRTGEKPYRFLDGEVLERFLDLNESQQEVICEGLGPSAEEMRNYVEELRLLH</sequence>
<dbReference type="Proteomes" id="UP000887229">
    <property type="component" value="Unassembled WGS sequence"/>
</dbReference>
<dbReference type="InterPro" id="IPR058543">
    <property type="entry name" value="Beta-prop_RSE1/DDB1/CPSF1_2nd"/>
</dbReference>
<dbReference type="RefSeq" id="XP_046123064.1">
    <property type="nucleotide sequence ID" value="XM_046262636.1"/>
</dbReference>
<organism evidence="6 7">
    <name type="scientific">Emericellopsis atlantica</name>
    <dbReference type="NCBI Taxonomy" id="2614577"/>
    <lineage>
        <taxon>Eukaryota</taxon>
        <taxon>Fungi</taxon>
        <taxon>Dikarya</taxon>
        <taxon>Ascomycota</taxon>
        <taxon>Pezizomycotina</taxon>
        <taxon>Sordariomycetes</taxon>
        <taxon>Hypocreomycetidae</taxon>
        <taxon>Hypocreales</taxon>
        <taxon>Bionectriaceae</taxon>
        <taxon>Emericellopsis</taxon>
    </lineage>
</organism>
<evidence type="ECO:0000256" key="2">
    <source>
        <dbReference type="ARBA" id="ARBA00023242"/>
    </source>
</evidence>
<dbReference type="SUPFAM" id="SSF50969">
    <property type="entry name" value="YVTN repeat-like/Quinoprotein amine dehydrogenase"/>
    <property type="match status" value="1"/>
</dbReference>
<dbReference type="GO" id="GO:0005634">
    <property type="term" value="C:nucleus"/>
    <property type="evidence" value="ECO:0007669"/>
    <property type="project" value="UniProtKB-SubCell"/>
</dbReference>
<dbReference type="PANTHER" id="PTHR10644">
    <property type="entry name" value="DNA REPAIR/RNA PROCESSING CPSF FAMILY"/>
    <property type="match status" value="1"/>
</dbReference>
<reference evidence="6" key="1">
    <citation type="journal article" date="2021" name="IMA Fungus">
        <title>Genomic characterization of three marine fungi, including Emericellopsis atlantica sp. nov. with signatures of a generalist lifestyle and marine biomass degradation.</title>
        <authorList>
            <person name="Hagestad O.C."/>
            <person name="Hou L."/>
            <person name="Andersen J.H."/>
            <person name="Hansen E.H."/>
            <person name="Altermark B."/>
            <person name="Li C."/>
            <person name="Kuhnert E."/>
            <person name="Cox R.J."/>
            <person name="Crous P.W."/>
            <person name="Spatafora J.W."/>
            <person name="Lail K."/>
            <person name="Amirebrahimi M."/>
            <person name="Lipzen A."/>
            <person name="Pangilinan J."/>
            <person name="Andreopoulos W."/>
            <person name="Hayes R.D."/>
            <person name="Ng V."/>
            <person name="Grigoriev I.V."/>
            <person name="Jackson S.A."/>
            <person name="Sutton T.D.S."/>
            <person name="Dobson A.D.W."/>
            <person name="Rama T."/>
        </authorList>
    </citation>
    <scope>NUCLEOTIDE SEQUENCE</scope>
    <source>
        <strain evidence="6">TS7</strain>
    </source>
</reference>
<evidence type="ECO:0000259" key="5">
    <source>
        <dbReference type="Pfam" id="PF23726"/>
    </source>
</evidence>
<evidence type="ECO:0000313" key="6">
    <source>
        <dbReference type="EMBL" id="KAG9259140.1"/>
    </source>
</evidence>
<keyword evidence="2" id="KW-0539">Nucleus</keyword>
<evidence type="ECO:0000259" key="3">
    <source>
        <dbReference type="Pfam" id="PF03178"/>
    </source>
</evidence>
<dbReference type="GO" id="GO:0003676">
    <property type="term" value="F:nucleic acid binding"/>
    <property type="evidence" value="ECO:0007669"/>
    <property type="project" value="InterPro"/>
</dbReference>
<feature type="domain" description="RSE1/DDB1/CPSF1 second beta-propeller" evidence="5">
    <location>
        <begin position="447"/>
        <end position="760"/>
    </location>
</feature>
<proteinExistence type="predicted"/>
<dbReference type="Pfam" id="PF10433">
    <property type="entry name" value="Beta-prop_RSE1_1st"/>
    <property type="match status" value="1"/>
</dbReference>
<dbReference type="InterPro" id="IPR050358">
    <property type="entry name" value="RSE1/DDB1/CFT1"/>
</dbReference>
<evidence type="ECO:0000259" key="4">
    <source>
        <dbReference type="Pfam" id="PF10433"/>
    </source>
</evidence>
<dbReference type="InterPro" id="IPR004871">
    <property type="entry name" value="RSE1/DDB1/CPSF1_C"/>
</dbReference>
<comment type="caution">
    <text evidence="6">The sequence shown here is derived from an EMBL/GenBank/DDBJ whole genome shotgun (WGS) entry which is preliminary data.</text>
</comment>
<dbReference type="OrthoDB" id="433457at2759"/>
<comment type="subcellular location">
    <subcellularLocation>
        <location evidence="1">Nucleus</location>
    </subcellularLocation>
</comment>
<accession>A0A9P8CUM6</accession>
<dbReference type="InterPro" id="IPR018846">
    <property type="entry name" value="Beta-prop_RSE1/DDB1/CPSF1_1st"/>
</dbReference>
<evidence type="ECO:0000313" key="7">
    <source>
        <dbReference type="Proteomes" id="UP000887229"/>
    </source>
</evidence>
<dbReference type="InterPro" id="IPR011044">
    <property type="entry name" value="Quino_amine_DH_bsu"/>
</dbReference>
<dbReference type="InterPro" id="IPR015943">
    <property type="entry name" value="WD40/YVTN_repeat-like_dom_sf"/>
</dbReference>
<dbReference type="Pfam" id="PF03178">
    <property type="entry name" value="CPSF_A"/>
    <property type="match status" value="1"/>
</dbReference>
<protein>
    <submittedName>
        <fullName evidence="6">Mono-functional DNA-alkylating methyl methanesulfonate N-term-domain-containing protein</fullName>
    </submittedName>
</protein>
<gene>
    <name evidence="6" type="ORF">F5Z01DRAFT_642411</name>
</gene>
<dbReference type="Gene3D" id="2.130.10.10">
    <property type="entry name" value="YVTN repeat-like/Quinoprotein amine dehydrogenase"/>
    <property type="match status" value="3"/>
</dbReference>
<dbReference type="AlphaFoldDB" id="A0A9P8CUM6"/>
<name>A0A9P8CUM6_9HYPO</name>
<dbReference type="EMBL" id="MU251242">
    <property type="protein sequence ID" value="KAG9259140.1"/>
    <property type="molecule type" value="Genomic_DNA"/>
</dbReference>
<dbReference type="Pfam" id="PF23726">
    <property type="entry name" value="Beta-prop_RSE1_2nd"/>
    <property type="match status" value="1"/>
</dbReference>
<evidence type="ECO:0000256" key="1">
    <source>
        <dbReference type="ARBA" id="ARBA00004123"/>
    </source>
</evidence>